<dbReference type="Proteomes" id="UP001597326">
    <property type="component" value="Unassembled WGS sequence"/>
</dbReference>
<reference evidence="3" key="1">
    <citation type="journal article" date="2019" name="Int. J. Syst. Evol. Microbiol.">
        <title>The Global Catalogue of Microorganisms (GCM) 10K type strain sequencing project: providing services to taxonomists for standard genome sequencing and annotation.</title>
        <authorList>
            <consortium name="The Broad Institute Genomics Platform"/>
            <consortium name="The Broad Institute Genome Sequencing Center for Infectious Disease"/>
            <person name="Wu L."/>
            <person name="Ma J."/>
        </authorList>
    </citation>
    <scope>NUCLEOTIDE SEQUENCE [LARGE SCALE GENOMIC DNA]</scope>
    <source>
        <strain evidence="3">CAIM 431</strain>
    </source>
</reference>
<feature type="transmembrane region" description="Helical" evidence="1">
    <location>
        <begin position="165"/>
        <end position="184"/>
    </location>
</feature>
<feature type="transmembrane region" description="Helical" evidence="1">
    <location>
        <begin position="110"/>
        <end position="126"/>
    </location>
</feature>
<evidence type="ECO:0000313" key="3">
    <source>
        <dbReference type="Proteomes" id="UP001597326"/>
    </source>
</evidence>
<accession>A0ABW4RTP1</accession>
<feature type="transmembrane region" description="Helical" evidence="1">
    <location>
        <begin position="138"/>
        <end position="159"/>
    </location>
</feature>
<protein>
    <recommendedName>
        <fullName evidence="4">DUF1129 family protein</fullName>
    </recommendedName>
</protein>
<sequence>MDKTTTHWFDEMVTELRLRDVRGDAIGDAVAEVESHCQEAGETPQEMFGDPRDYARRLAFPEQQMVTRSAGQWLALLAPMLLGGLGLLLAGPTGSALAAGRDVQVSWGELASLLLMCLFAAGVVRWTHAIVQQRLRGILFFTGAVTVAAMLPPILLTSVAVRLPVTVAAVLAIALQLACLVGMYRRMDDWDDPLVDPRGSTSPVDRHPAVSRAMIRLLPWMFPVAAAVFALMAWVVG</sequence>
<proteinExistence type="predicted"/>
<feature type="transmembrane region" description="Helical" evidence="1">
    <location>
        <begin position="217"/>
        <end position="236"/>
    </location>
</feature>
<dbReference type="EMBL" id="JBHUFZ010000008">
    <property type="protein sequence ID" value="MFD1889385.1"/>
    <property type="molecule type" value="Genomic_DNA"/>
</dbReference>
<name>A0ABW4RTP1_9ACTN</name>
<feature type="transmembrane region" description="Helical" evidence="1">
    <location>
        <begin position="73"/>
        <end position="90"/>
    </location>
</feature>
<keyword evidence="1" id="KW-1133">Transmembrane helix</keyword>
<keyword evidence="1" id="KW-0812">Transmembrane</keyword>
<dbReference type="RefSeq" id="WP_343872408.1">
    <property type="nucleotide sequence ID" value="NZ_BAAAIX010000007.1"/>
</dbReference>
<keyword evidence="1" id="KW-0472">Membrane</keyword>
<evidence type="ECO:0000313" key="2">
    <source>
        <dbReference type="EMBL" id="MFD1889385.1"/>
    </source>
</evidence>
<organism evidence="2 3">
    <name type="scientific">Luteococcus peritonei</name>
    <dbReference type="NCBI Taxonomy" id="88874"/>
    <lineage>
        <taxon>Bacteria</taxon>
        <taxon>Bacillati</taxon>
        <taxon>Actinomycetota</taxon>
        <taxon>Actinomycetes</taxon>
        <taxon>Propionibacteriales</taxon>
        <taxon>Propionibacteriaceae</taxon>
        <taxon>Luteococcus</taxon>
    </lineage>
</organism>
<keyword evidence="3" id="KW-1185">Reference proteome</keyword>
<evidence type="ECO:0000256" key="1">
    <source>
        <dbReference type="SAM" id="Phobius"/>
    </source>
</evidence>
<evidence type="ECO:0008006" key="4">
    <source>
        <dbReference type="Google" id="ProtNLM"/>
    </source>
</evidence>
<gene>
    <name evidence="2" type="ORF">ACFSCS_04175</name>
</gene>
<comment type="caution">
    <text evidence="2">The sequence shown here is derived from an EMBL/GenBank/DDBJ whole genome shotgun (WGS) entry which is preliminary data.</text>
</comment>